<dbReference type="EMBL" id="QFFF01000001">
    <property type="protein sequence ID" value="PWG03220.1"/>
    <property type="molecule type" value="Genomic_DNA"/>
</dbReference>
<keyword evidence="10" id="KW-1185">Reference proteome</keyword>
<accession>A0A2U2J4F0</accession>
<evidence type="ECO:0000313" key="10">
    <source>
        <dbReference type="Proteomes" id="UP000245916"/>
    </source>
</evidence>
<dbReference type="RefSeq" id="WP_109271359.1">
    <property type="nucleotide sequence ID" value="NZ_QFFF01000001.1"/>
</dbReference>
<dbReference type="Pfam" id="PF00800">
    <property type="entry name" value="PDT"/>
    <property type="match status" value="1"/>
</dbReference>
<dbReference type="OrthoDB" id="9802281at2"/>
<dbReference type="GO" id="GO:0009094">
    <property type="term" value="P:L-phenylalanine biosynthetic process"/>
    <property type="evidence" value="ECO:0007669"/>
    <property type="project" value="UniProtKB-UniPathway"/>
</dbReference>
<dbReference type="AlphaFoldDB" id="A0A2U2J4F0"/>
<evidence type="ECO:0000313" key="9">
    <source>
        <dbReference type="EMBL" id="PWG03220.1"/>
    </source>
</evidence>
<dbReference type="Gene3D" id="3.40.190.10">
    <property type="entry name" value="Periplasmic binding protein-like II"/>
    <property type="match status" value="2"/>
</dbReference>
<dbReference type="Proteomes" id="UP000245916">
    <property type="component" value="Unassembled WGS sequence"/>
</dbReference>
<dbReference type="EC" id="4.2.1.51" evidence="2"/>
<keyword evidence="4" id="KW-0057">Aromatic amino acid biosynthesis</keyword>
<evidence type="ECO:0000256" key="2">
    <source>
        <dbReference type="ARBA" id="ARBA00013147"/>
    </source>
</evidence>
<dbReference type="PROSITE" id="PS51171">
    <property type="entry name" value="PREPHENATE_DEHYDR_3"/>
    <property type="match status" value="1"/>
</dbReference>
<comment type="caution">
    <text evidence="9">The sequence shown here is derived from an EMBL/GenBank/DDBJ whole genome shotgun (WGS) entry which is preliminary data.</text>
</comment>
<name>A0A2U2J4F0_9SPHN</name>
<dbReference type="GO" id="GO:0005737">
    <property type="term" value="C:cytoplasm"/>
    <property type="evidence" value="ECO:0007669"/>
    <property type="project" value="TreeGrafter"/>
</dbReference>
<sequence>MSRPTVAYQGLPGAFSHEACLAFLPAFWPIAKPSFAAVAAAVEAGEADLGILPIENSSAGPVEEAHRVLAQSPLATVSEHSLPIRLHLLSLPGARLEAIIRAISHPMALAQCAETLRSLKLATAAAANTAIAAEKLATGTDLQTAVLASSAAARTYGLAILRRDVHDRPDNATRFRVVGRPGDSA</sequence>
<evidence type="ECO:0000256" key="7">
    <source>
        <dbReference type="ARBA" id="ARBA00047848"/>
    </source>
</evidence>
<dbReference type="InterPro" id="IPR001086">
    <property type="entry name" value="Preph_deHydtase"/>
</dbReference>
<evidence type="ECO:0000256" key="3">
    <source>
        <dbReference type="ARBA" id="ARBA00022605"/>
    </source>
</evidence>
<keyword evidence="3" id="KW-0028">Amino-acid biosynthesis</keyword>
<keyword evidence="6" id="KW-0456">Lyase</keyword>
<gene>
    <name evidence="9" type="ORF">DF286_10335</name>
</gene>
<dbReference type="GO" id="GO:0004664">
    <property type="term" value="F:prephenate dehydratase activity"/>
    <property type="evidence" value="ECO:0007669"/>
    <property type="project" value="UniProtKB-EC"/>
</dbReference>
<dbReference type="UniPathway" id="UPA00121">
    <property type="reaction ID" value="UER00345"/>
</dbReference>
<evidence type="ECO:0000256" key="4">
    <source>
        <dbReference type="ARBA" id="ARBA00023141"/>
    </source>
</evidence>
<comment type="pathway">
    <text evidence="1">Amino-acid biosynthesis; L-phenylalanine biosynthesis; phenylpyruvate from prephenate: step 1/1.</text>
</comment>
<evidence type="ECO:0000256" key="5">
    <source>
        <dbReference type="ARBA" id="ARBA00023222"/>
    </source>
</evidence>
<evidence type="ECO:0000259" key="8">
    <source>
        <dbReference type="PROSITE" id="PS51171"/>
    </source>
</evidence>
<evidence type="ECO:0000256" key="1">
    <source>
        <dbReference type="ARBA" id="ARBA00004741"/>
    </source>
</evidence>
<dbReference type="PANTHER" id="PTHR21022:SF19">
    <property type="entry name" value="PREPHENATE DEHYDRATASE-RELATED"/>
    <property type="match status" value="1"/>
</dbReference>
<keyword evidence="5" id="KW-0584">Phenylalanine biosynthesis</keyword>
<protein>
    <recommendedName>
        <fullName evidence="2">prephenate dehydratase</fullName>
        <ecNumber evidence="2">4.2.1.51</ecNumber>
    </recommendedName>
</protein>
<dbReference type="PANTHER" id="PTHR21022">
    <property type="entry name" value="PREPHENATE DEHYDRATASE P PROTEIN"/>
    <property type="match status" value="1"/>
</dbReference>
<reference evidence="9 10" key="1">
    <citation type="submission" date="2018-05" db="EMBL/GenBank/DDBJ databases">
        <title>Genome of Sphingosinicella humi QZX222.</title>
        <authorList>
            <person name="Qiao Z."/>
            <person name="Wang G."/>
        </authorList>
    </citation>
    <scope>NUCLEOTIDE SEQUENCE [LARGE SCALE GENOMIC DNA]</scope>
    <source>
        <strain evidence="9 10">QZX222</strain>
    </source>
</reference>
<dbReference type="CDD" id="cd13631">
    <property type="entry name" value="PBP2_Ct-PDT_like"/>
    <property type="match status" value="1"/>
</dbReference>
<feature type="domain" description="Prephenate dehydratase" evidence="8">
    <location>
        <begin position="5"/>
        <end position="180"/>
    </location>
</feature>
<proteinExistence type="predicted"/>
<organism evidence="9 10">
    <name type="scientific">Allosphingosinicella humi</name>
    <dbReference type="NCBI Taxonomy" id="2068657"/>
    <lineage>
        <taxon>Bacteria</taxon>
        <taxon>Pseudomonadati</taxon>
        <taxon>Pseudomonadota</taxon>
        <taxon>Alphaproteobacteria</taxon>
        <taxon>Sphingomonadales</taxon>
        <taxon>Sphingomonadaceae</taxon>
        <taxon>Allosphingosinicella</taxon>
    </lineage>
</organism>
<evidence type="ECO:0000256" key="6">
    <source>
        <dbReference type="ARBA" id="ARBA00023239"/>
    </source>
</evidence>
<dbReference type="SUPFAM" id="SSF53850">
    <property type="entry name" value="Periplasmic binding protein-like II"/>
    <property type="match status" value="1"/>
</dbReference>
<comment type="catalytic activity">
    <reaction evidence="7">
        <text>prephenate + H(+) = 3-phenylpyruvate + CO2 + H2O</text>
        <dbReference type="Rhea" id="RHEA:21648"/>
        <dbReference type="ChEBI" id="CHEBI:15377"/>
        <dbReference type="ChEBI" id="CHEBI:15378"/>
        <dbReference type="ChEBI" id="CHEBI:16526"/>
        <dbReference type="ChEBI" id="CHEBI:18005"/>
        <dbReference type="ChEBI" id="CHEBI:29934"/>
        <dbReference type="EC" id="4.2.1.51"/>
    </reaction>
</comment>